<organism evidence="2 3">
    <name type="scientific">Drosophila ananassae</name>
    <name type="common">Fruit fly</name>
    <dbReference type="NCBI Taxonomy" id="7217"/>
    <lineage>
        <taxon>Eukaryota</taxon>
        <taxon>Metazoa</taxon>
        <taxon>Ecdysozoa</taxon>
        <taxon>Arthropoda</taxon>
        <taxon>Hexapoda</taxon>
        <taxon>Insecta</taxon>
        <taxon>Pterygota</taxon>
        <taxon>Neoptera</taxon>
        <taxon>Endopterygota</taxon>
        <taxon>Diptera</taxon>
        <taxon>Brachycera</taxon>
        <taxon>Muscomorpha</taxon>
        <taxon>Ephydroidea</taxon>
        <taxon>Drosophilidae</taxon>
        <taxon>Drosophila</taxon>
        <taxon>Sophophora</taxon>
    </lineage>
</organism>
<dbReference type="Proteomes" id="UP000007801">
    <property type="component" value="Unassembled WGS sequence"/>
</dbReference>
<dbReference type="GeneID" id="6505955"/>
<keyword evidence="3" id="KW-1185">Reference proteome</keyword>
<dbReference type="OrthoDB" id="7860046at2759"/>
<dbReference type="eggNOG" id="ENOG502T8GR">
    <property type="taxonomic scope" value="Eukaryota"/>
</dbReference>
<accession>B3MT86</accession>
<reference evidence="2 3" key="1">
    <citation type="journal article" date="2007" name="Nature">
        <title>Evolution of genes and genomes on the Drosophila phylogeny.</title>
        <authorList>
            <consortium name="Drosophila 12 Genomes Consortium"/>
            <person name="Clark A.G."/>
            <person name="Eisen M.B."/>
            <person name="Smith D.R."/>
            <person name="Bergman C.M."/>
            <person name="Oliver B."/>
            <person name="Markow T.A."/>
            <person name="Kaufman T.C."/>
            <person name="Kellis M."/>
            <person name="Gelbart W."/>
            <person name="Iyer V.N."/>
            <person name="Pollard D.A."/>
            <person name="Sackton T.B."/>
            <person name="Larracuente A.M."/>
            <person name="Singh N.D."/>
            <person name="Abad J.P."/>
            <person name="Abt D.N."/>
            <person name="Adryan B."/>
            <person name="Aguade M."/>
            <person name="Akashi H."/>
            <person name="Anderson W.W."/>
            <person name="Aquadro C.F."/>
            <person name="Ardell D.H."/>
            <person name="Arguello R."/>
            <person name="Artieri C.G."/>
            <person name="Barbash D.A."/>
            <person name="Barker D."/>
            <person name="Barsanti P."/>
            <person name="Batterham P."/>
            <person name="Batzoglou S."/>
            <person name="Begun D."/>
            <person name="Bhutkar A."/>
            <person name="Blanco E."/>
            <person name="Bosak S.A."/>
            <person name="Bradley R.K."/>
            <person name="Brand A.D."/>
            <person name="Brent M.R."/>
            <person name="Brooks A.N."/>
            <person name="Brown R.H."/>
            <person name="Butlin R.K."/>
            <person name="Caggese C."/>
            <person name="Calvi B.R."/>
            <person name="Bernardo de Carvalho A."/>
            <person name="Caspi A."/>
            <person name="Castrezana S."/>
            <person name="Celniker S.E."/>
            <person name="Chang J.L."/>
            <person name="Chapple C."/>
            <person name="Chatterji S."/>
            <person name="Chinwalla A."/>
            <person name="Civetta A."/>
            <person name="Clifton S.W."/>
            <person name="Comeron J.M."/>
            <person name="Costello J.C."/>
            <person name="Coyne J.A."/>
            <person name="Daub J."/>
            <person name="David R.G."/>
            <person name="Delcher A.L."/>
            <person name="Delehaunty K."/>
            <person name="Do C.B."/>
            <person name="Ebling H."/>
            <person name="Edwards K."/>
            <person name="Eickbush T."/>
            <person name="Evans J.D."/>
            <person name="Filipski A."/>
            <person name="Findeiss S."/>
            <person name="Freyhult E."/>
            <person name="Fulton L."/>
            <person name="Fulton R."/>
            <person name="Garcia A.C."/>
            <person name="Gardiner A."/>
            <person name="Garfield D.A."/>
            <person name="Garvin B.E."/>
            <person name="Gibson G."/>
            <person name="Gilbert D."/>
            <person name="Gnerre S."/>
            <person name="Godfrey J."/>
            <person name="Good R."/>
            <person name="Gotea V."/>
            <person name="Gravely B."/>
            <person name="Greenberg A.J."/>
            <person name="Griffiths-Jones S."/>
            <person name="Gross S."/>
            <person name="Guigo R."/>
            <person name="Gustafson E.A."/>
            <person name="Haerty W."/>
            <person name="Hahn M.W."/>
            <person name="Halligan D.L."/>
            <person name="Halpern A.L."/>
            <person name="Halter G.M."/>
            <person name="Han M.V."/>
            <person name="Heger A."/>
            <person name="Hillier L."/>
            <person name="Hinrichs A.S."/>
            <person name="Holmes I."/>
            <person name="Hoskins R.A."/>
            <person name="Hubisz M.J."/>
            <person name="Hultmark D."/>
            <person name="Huntley M.A."/>
            <person name="Jaffe D.B."/>
            <person name="Jagadeeshan S."/>
            <person name="Jeck W.R."/>
            <person name="Johnson J."/>
            <person name="Jones C.D."/>
            <person name="Jordan W.C."/>
            <person name="Karpen G.H."/>
            <person name="Kataoka E."/>
            <person name="Keightley P.D."/>
            <person name="Kheradpour P."/>
            <person name="Kirkness E.F."/>
            <person name="Koerich L.B."/>
            <person name="Kristiansen K."/>
            <person name="Kudrna D."/>
            <person name="Kulathinal R.J."/>
            <person name="Kumar S."/>
            <person name="Kwok R."/>
            <person name="Lander E."/>
            <person name="Langley C.H."/>
            <person name="Lapoint R."/>
            <person name="Lazzaro B.P."/>
            <person name="Lee S.J."/>
            <person name="Levesque L."/>
            <person name="Li R."/>
            <person name="Lin C.F."/>
            <person name="Lin M.F."/>
            <person name="Lindblad-Toh K."/>
            <person name="Llopart A."/>
            <person name="Long M."/>
            <person name="Low L."/>
            <person name="Lozovsky E."/>
            <person name="Lu J."/>
            <person name="Luo M."/>
            <person name="Machado C.A."/>
            <person name="Makalowski W."/>
            <person name="Marzo M."/>
            <person name="Matsuda M."/>
            <person name="Matzkin L."/>
            <person name="McAllister B."/>
            <person name="McBride C.S."/>
            <person name="McKernan B."/>
            <person name="McKernan K."/>
            <person name="Mendez-Lago M."/>
            <person name="Minx P."/>
            <person name="Mollenhauer M.U."/>
            <person name="Montooth K."/>
            <person name="Mount S.M."/>
            <person name="Mu X."/>
            <person name="Myers E."/>
            <person name="Negre B."/>
            <person name="Newfeld S."/>
            <person name="Nielsen R."/>
            <person name="Noor M.A."/>
            <person name="O'Grady P."/>
            <person name="Pachter L."/>
            <person name="Papaceit M."/>
            <person name="Parisi M.J."/>
            <person name="Parisi M."/>
            <person name="Parts L."/>
            <person name="Pedersen J.S."/>
            <person name="Pesole G."/>
            <person name="Phillippy A.M."/>
            <person name="Ponting C.P."/>
            <person name="Pop M."/>
            <person name="Porcelli D."/>
            <person name="Powell J.R."/>
            <person name="Prohaska S."/>
            <person name="Pruitt K."/>
            <person name="Puig M."/>
            <person name="Quesneville H."/>
            <person name="Ram K.R."/>
            <person name="Rand D."/>
            <person name="Rasmussen M.D."/>
            <person name="Reed L.K."/>
            <person name="Reenan R."/>
            <person name="Reily A."/>
            <person name="Remington K.A."/>
            <person name="Rieger T.T."/>
            <person name="Ritchie M.G."/>
            <person name="Robin C."/>
            <person name="Rogers Y.H."/>
            <person name="Rohde C."/>
            <person name="Rozas J."/>
            <person name="Rubenfield M.J."/>
            <person name="Ruiz A."/>
            <person name="Russo S."/>
            <person name="Salzberg S.L."/>
            <person name="Sanchez-Gracia A."/>
            <person name="Saranga D.J."/>
            <person name="Sato H."/>
            <person name="Schaeffer S.W."/>
            <person name="Schatz M.C."/>
            <person name="Schlenke T."/>
            <person name="Schwartz R."/>
            <person name="Segarra C."/>
            <person name="Singh R.S."/>
            <person name="Sirot L."/>
            <person name="Sirota M."/>
            <person name="Sisneros N.B."/>
            <person name="Smith C.D."/>
            <person name="Smith T.F."/>
            <person name="Spieth J."/>
            <person name="Stage D.E."/>
            <person name="Stark A."/>
            <person name="Stephan W."/>
            <person name="Strausberg R.L."/>
            <person name="Strempel S."/>
            <person name="Sturgill D."/>
            <person name="Sutton G."/>
            <person name="Sutton G.G."/>
            <person name="Tao W."/>
            <person name="Teichmann S."/>
            <person name="Tobari Y.N."/>
            <person name="Tomimura Y."/>
            <person name="Tsolas J.M."/>
            <person name="Valente V.L."/>
            <person name="Venter E."/>
            <person name="Venter J.C."/>
            <person name="Vicario S."/>
            <person name="Vieira F.G."/>
            <person name="Vilella A.J."/>
            <person name="Villasante A."/>
            <person name="Walenz B."/>
            <person name="Wang J."/>
            <person name="Wasserman M."/>
            <person name="Watts T."/>
            <person name="Wilson D."/>
            <person name="Wilson R.K."/>
            <person name="Wing R.A."/>
            <person name="Wolfner M.F."/>
            <person name="Wong A."/>
            <person name="Wong G.K."/>
            <person name="Wu C.I."/>
            <person name="Wu G."/>
            <person name="Yamamoto D."/>
            <person name="Yang H.P."/>
            <person name="Yang S.P."/>
            <person name="Yorke J.A."/>
            <person name="Yoshida K."/>
            <person name="Zdobnov E."/>
            <person name="Zhang P."/>
            <person name="Zhang Y."/>
            <person name="Zimin A.V."/>
            <person name="Baldwin J."/>
            <person name="Abdouelleil A."/>
            <person name="Abdulkadir J."/>
            <person name="Abebe A."/>
            <person name="Abera B."/>
            <person name="Abreu J."/>
            <person name="Acer S.C."/>
            <person name="Aftuck L."/>
            <person name="Alexander A."/>
            <person name="An P."/>
            <person name="Anderson E."/>
            <person name="Anderson S."/>
            <person name="Arachi H."/>
            <person name="Azer M."/>
            <person name="Bachantsang P."/>
            <person name="Barry A."/>
            <person name="Bayul T."/>
            <person name="Berlin A."/>
            <person name="Bessette D."/>
            <person name="Bloom T."/>
            <person name="Blye J."/>
            <person name="Boguslavskiy L."/>
            <person name="Bonnet C."/>
            <person name="Boukhgalter B."/>
            <person name="Bourzgui I."/>
            <person name="Brown A."/>
            <person name="Cahill P."/>
            <person name="Channer S."/>
            <person name="Cheshatsang Y."/>
            <person name="Chuda L."/>
            <person name="Citroen M."/>
            <person name="Collymore A."/>
            <person name="Cooke P."/>
            <person name="Costello M."/>
            <person name="D'Aco K."/>
            <person name="Daza R."/>
            <person name="De Haan G."/>
            <person name="DeGray S."/>
            <person name="DeMaso C."/>
            <person name="Dhargay N."/>
            <person name="Dooley K."/>
            <person name="Dooley E."/>
            <person name="Doricent M."/>
            <person name="Dorje P."/>
            <person name="Dorjee K."/>
            <person name="Dupes A."/>
            <person name="Elong R."/>
            <person name="Falk J."/>
            <person name="Farina A."/>
            <person name="Faro S."/>
            <person name="Ferguson D."/>
            <person name="Fisher S."/>
            <person name="Foley C.D."/>
            <person name="Franke A."/>
            <person name="Friedrich D."/>
            <person name="Gadbois L."/>
            <person name="Gearin G."/>
            <person name="Gearin C.R."/>
            <person name="Giannoukos G."/>
            <person name="Goode T."/>
            <person name="Graham J."/>
            <person name="Grandbois E."/>
            <person name="Grewal S."/>
            <person name="Gyaltsen K."/>
            <person name="Hafez N."/>
            <person name="Hagos B."/>
            <person name="Hall J."/>
            <person name="Henson C."/>
            <person name="Hollinger A."/>
            <person name="Honan T."/>
            <person name="Huard M.D."/>
            <person name="Hughes L."/>
            <person name="Hurhula B."/>
            <person name="Husby M.E."/>
            <person name="Kamat A."/>
            <person name="Kanga B."/>
            <person name="Kashin S."/>
            <person name="Khazanovich D."/>
            <person name="Kisner P."/>
            <person name="Lance K."/>
            <person name="Lara M."/>
            <person name="Lee W."/>
            <person name="Lennon N."/>
            <person name="Letendre F."/>
            <person name="LeVine R."/>
            <person name="Lipovsky A."/>
            <person name="Liu X."/>
            <person name="Liu J."/>
            <person name="Liu S."/>
            <person name="Lokyitsang T."/>
            <person name="Lokyitsang Y."/>
            <person name="Lubonja R."/>
            <person name="Lui A."/>
            <person name="MacDonald P."/>
            <person name="Magnisalis V."/>
            <person name="Maru K."/>
            <person name="Matthews C."/>
            <person name="McCusker W."/>
            <person name="McDonough S."/>
            <person name="Mehta T."/>
            <person name="Meldrim J."/>
            <person name="Meneus L."/>
            <person name="Mihai O."/>
            <person name="Mihalev A."/>
            <person name="Mihova T."/>
            <person name="Mittelman R."/>
            <person name="Mlenga V."/>
            <person name="Montmayeur A."/>
            <person name="Mulrain L."/>
            <person name="Navidi A."/>
            <person name="Naylor J."/>
            <person name="Negash T."/>
            <person name="Nguyen T."/>
            <person name="Nguyen N."/>
            <person name="Nicol R."/>
            <person name="Norbu C."/>
            <person name="Norbu N."/>
            <person name="Novod N."/>
            <person name="O'Neill B."/>
            <person name="Osman S."/>
            <person name="Markiewicz E."/>
            <person name="Oyono O.L."/>
            <person name="Patti C."/>
            <person name="Phunkhang P."/>
            <person name="Pierre F."/>
            <person name="Priest M."/>
            <person name="Raghuraman S."/>
            <person name="Rege F."/>
            <person name="Reyes R."/>
            <person name="Rise C."/>
            <person name="Rogov P."/>
            <person name="Ross K."/>
            <person name="Ryan E."/>
            <person name="Settipalli S."/>
            <person name="Shea T."/>
            <person name="Sherpa N."/>
            <person name="Shi L."/>
            <person name="Shih D."/>
            <person name="Sparrow T."/>
            <person name="Spaulding J."/>
            <person name="Stalker J."/>
            <person name="Stange-Thomann N."/>
            <person name="Stavropoulos S."/>
            <person name="Stone C."/>
            <person name="Strader C."/>
            <person name="Tesfaye S."/>
            <person name="Thomson T."/>
            <person name="Thoulutsang Y."/>
            <person name="Thoulutsang D."/>
            <person name="Topham K."/>
            <person name="Topping I."/>
            <person name="Tsamla T."/>
            <person name="Vassiliev H."/>
            <person name="Vo A."/>
            <person name="Wangchuk T."/>
            <person name="Wangdi T."/>
            <person name="Weiand M."/>
            <person name="Wilkinson J."/>
            <person name="Wilson A."/>
            <person name="Yadav S."/>
            <person name="Young G."/>
            <person name="Yu Q."/>
            <person name="Zembek L."/>
            <person name="Zhong D."/>
            <person name="Zimmer A."/>
            <person name="Zwirko Z."/>
            <person name="Jaffe D.B."/>
            <person name="Alvarez P."/>
            <person name="Brockman W."/>
            <person name="Butler J."/>
            <person name="Chin C."/>
            <person name="Gnerre S."/>
            <person name="Grabherr M."/>
            <person name="Kleber M."/>
            <person name="Mauceli E."/>
            <person name="MacCallum I."/>
        </authorList>
    </citation>
    <scope>NUCLEOTIDE SEQUENCE [LARGE SCALE GENOMIC DNA]</scope>
    <source>
        <strain evidence="3">Tucson 14024-0371.13</strain>
    </source>
</reference>
<name>B3MT86_DROAN</name>
<gene>
    <name evidence="2" type="primary">Dana\GF23313</name>
    <name evidence="2" type="synonym">dana_GLEANR_7967</name>
    <name evidence="2" type="ORF">GF23313</name>
</gene>
<evidence type="ECO:0000313" key="3">
    <source>
        <dbReference type="Proteomes" id="UP000007801"/>
    </source>
</evidence>
<dbReference type="KEGG" id="dan:6505955"/>
<evidence type="ECO:0000313" key="2">
    <source>
        <dbReference type="EMBL" id="EDV30476.2"/>
    </source>
</evidence>
<protein>
    <submittedName>
        <fullName evidence="2">Uncharacterized protein</fullName>
    </submittedName>
</protein>
<dbReference type="AlphaFoldDB" id="B3MT86"/>
<dbReference type="EMBL" id="CH902623">
    <property type="protein sequence ID" value="EDV30476.2"/>
    <property type="molecule type" value="Genomic_DNA"/>
</dbReference>
<proteinExistence type="predicted"/>
<dbReference type="HOGENOM" id="CLU_987892_0_0_1"/>
<dbReference type="SMR" id="B3MT86"/>
<dbReference type="InParanoid" id="B3MT86"/>
<dbReference type="STRING" id="7217.B3MT86"/>
<feature type="region of interest" description="Disordered" evidence="1">
    <location>
        <begin position="32"/>
        <end position="57"/>
    </location>
</feature>
<sequence length="384" mass="44123">MDTICKFLNTDICELLRQLLSSLGYGSCNKDTSGRKKEGNQHGNSNGKQKMENGKNEDNQKECFVVNHASYTIRHKYPDPLVTYDGEAMGEPRLIRFSDLCNTKVASMFKGCPNEKGQCKEKRGECEVKCEEESSEAESCSEKMCQEDSTAEYESAYSENGEEDLLSEQNCSLVSKSDCESQMQCPVIKQEYCEKQCQTSSAKVCDAHLAKKCKPEPCLAQENILHLVKTLFPKDPFTERCNGKENKRRSKNPSYEKQCEATEKLAKKLYRKFVEKKCDATDSPAWNCLTPAQKLRFQWKAITGDELQKTPYDNFRISFMKSFCQMNPRASGRRLRKELRTHWCQLERCQRLPFALQALLYYVSQGCVDPEDHCAVRELFSRLR</sequence>
<evidence type="ECO:0000256" key="1">
    <source>
        <dbReference type="SAM" id="MobiDB-lite"/>
    </source>
</evidence>